<organism evidence="2 3">
    <name type="scientific">Portunus trituberculatus</name>
    <name type="common">Swimming crab</name>
    <name type="synonym">Neptunus trituberculatus</name>
    <dbReference type="NCBI Taxonomy" id="210409"/>
    <lineage>
        <taxon>Eukaryota</taxon>
        <taxon>Metazoa</taxon>
        <taxon>Ecdysozoa</taxon>
        <taxon>Arthropoda</taxon>
        <taxon>Crustacea</taxon>
        <taxon>Multicrustacea</taxon>
        <taxon>Malacostraca</taxon>
        <taxon>Eumalacostraca</taxon>
        <taxon>Eucarida</taxon>
        <taxon>Decapoda</taxon>
        <taxon>Pleocyemata</taxon>
        <taxon>Brachyura</taxon>
        <taxon>Eubrachyura</taxon>
        <taxon>Portunoidea</taxon>
        <taxon>Portunidae</taxon>
        <taxon>Portuninae</taxon>
        <taxon>Portunus</taxon>
    </lineage>
</organism>
<gene>
    <name evidence="2" type="ORF">E2C01_055986</name>
</gene>
<dbReference type="EMBL" id="VSRR010019089">
    <property type="protein sequence ID" value="MPC61909.1"/>
    <property type="molecule type" value="Genomic_DNA"/>
</dbReference>
<name>A0A5B7GWN6_PORTR</name>
<evidence type="ECO:0000256" key="1">
    <source>
        <dbReference type="SAM" id="MobiDB-lite"/>
    </source>
</evidence>
<dbReference type="AlphaFoldDB" id="A0A5B7GWN6"/>
<evidence type="ECO:0000313" key="2">
    <source>
        <dbReference type="EMBL" id="MPC61909.1"/>
    </source>
</evidence>
<dbReference type="Proteomes" id="UP000324222">
    <property type="component" value="Unassembled WGS sequence"/>
</dbReference>
<keyword evidence="3" id="KW-1185">Reference proteome</keyword>
<accession>A0A5B7GWN6</accession>
<sequence length="67" mass="7447">MELFPLPVAEPLLRPRFLMSKVNKGATLKRKYSPHLKIGNRPAAAMSLRSRASEPPASHSVCRKPPL</sequence>
<comment type="caution">
    <text evidence="2">The sequence shown here is derived from an EMBL/GenBank/DDBJ whole genome shotgun (WGS) entry which is preliminary data.</text>
</comment>
<proteinExistence type="predicted"/>
<evidence type="ECO:0000313" key="3">
    <source>
        <dbReference type="Proteomes" id="UP000324222"/>
    </source>
</evidence>
<feature type="region of interest" description="Disordered" evidence="1">
    <location>
        <begin position="44"/>
        <end position="67"/>
    </location>
</feature>
<reference evidence="2 3" key="1">
    <citation type="submission" date="2019-05" db="EMBL/GenBank/DDBJ databases">
        <title>Another draft genome of Portunus trituberculatus and its Hox gene families provides insights of decapod evolution.</title>
        <authorList>
            <person name="Jeong J.-H."/>
            <person name="Song I."/>
            <person name="Kim S."/>
            <person name="Choi T."/>
            <person name="Kim D."/>
            <person name="Ryu S."/>
            <person name="Kim W."/>
        </authorList>
    </citation>
    <scope>NUCLEOTIDE SEQUENCE [LARGE SCALE GENOMIC DNA]</scope>
    <source>
        <tissue evidence="2">Muscle</tissue>
    </source>
</reference>
<protein>
    <submittedName>
        <fullName evidence="2">Uncharacterized protein</fullName>
    </submittedName>
</protein>